<feature type="chain" id="PRO_5046647740" evidence="1">
    <location>
        <begin position="26"/>
        <end position="114"/>
    </location>
</feature>
<comment type="caution">
    <text evidence="2">The sequence shown here is derived from an EMBL/GenBank/DDBJ whole genome shotgun (WGS) entry which is preliminary data.</text>
</comment>
<dbReference type="Proteomes" id="UP001189773">
    <property type="component" value="Unassembled WGS sequence"/>
</dbReference>
<accession>A0ABM9JWU2</accession>
<protein>
    <submittedName>
        <fullName evidence="2">Uncharacterized protein</fullName>
    </submittedName>
</protein>
<reference evidence="2 3" key="1">
    <citation type="submission" date="2023-07" db="EMBL/GenBank/DDBJ databases">
        <authorList>
            <person name="Peeters C."/>
        </authorList>
    </citation>
    <scope>NUCLEOTIDE SEQUENCE [LARGE SCALE GENOMIC DNA]</scope>
    <source>
        <strain evidence="2 3">LMG 18095</strain>
    </source>
</reference>
<dbReference type="EMBL" id="CATZAR010000021">
    <property type="protein sequence ID" value="CAJ0806261.1"/>
    <property type="molecule type" value="Genomic_DNA"/>
</dbReference>
<dbReference type="RefSeq" id="WP_012436109.1">
    <property type="nucleotide sequence ID" value="NZ_CATWDO010000003.1"/>
</dbReference>
<sequence>MFPVNTLLRPNGKTVALSVAATSHAAVTVTAADNTQQGYAALLNTGTTTVAITMDPSSAPAAVLPTDGSPTGTIILPPSMTQPLYVPTPGASFSVAAIGSGAGPALVYITPMAV</sequence>
<evidence type="ECO:0000256" key="1">
    <source>
        <dbReference type="SAM" id="SignalP"/>
    </source>
</evidence>
<name>A0ABM9JWU2_9RALS</name>
<evidence type="ECO:0000313" key="3">
    <source>
        <dbReference type="Proteomes" id="UP001189773"/>
    </source>
</evidence>
<proteinExistence type="predicted"/>
<gene>
    <name evidence="2" type="ORF">LMG18095_04411</name>
</gene>
<keyword evidence="1" id="KW-0732">Signal</keyword>
<feature type="signal peptide" evidence="1">
    <location>
        <begin position="1"/>
        <end position="25"/>
    </location>
</feature>
<evidence type="ECO:0000313" key="2">
    <source>
        <dbReference type="EMBL" id="CAJ0806261.1"/>
    </source>
</evidence>
<keyword evidence="3" id="KW-1185">Reference proteome</keyword>
<organism evidence="2 3">
    <name type="scientific">Ralstonia thomasii</name>
    <dbReference type="NCBI Taxonomy" id="3058596"/>
    <lineage>
        <taxon>Bacteria</taxon>
        <taxon>Pseudomonadati</taxon>
        <taxon>Pseudomonadota</taxon>
        <taxon>Betaproteobacteria</taxon>
        <taxon>Burkholderiales</taxon>
        <taxon>Burkholderiaceae</taxon>
        <taxon>Ralstonia</taxon>
    </lineage>
</organism>